<name>A0AA40SPE2_9MICO</name>
<sequence length="396" mass="40547">MALFSRRSKAQSETPSADAPGPDDAVTSTDNAVVTDAGAVADGAAGAVADGTPGAADRGMSGAVSANSDSGTPEAVAADTASDTGDAAVVGATEPETPAEPVPHVNISVSTYGKPAASTPPASTRKQPPAEAPAQTEKVPGLPDNVVLRSALAALPEKPGNLDIMNAMRQSLQGNLYVRVRGDAKSLLAEGKQLTLAVSAIDDKRFLLAFTGGEALQRSIASDGDTKTSAVGQPAQVVLRNVIEGPYAGLIIDHATPQARIILPSQLIQKSVEEADEGFPLKNLLARPRTDATAADIADALTRAKFWVAAGKADDSARVGLAEVRTEAGARLLQIFSHPLEVLVQGRDERPLPLTAEQLGKALAADPDITGILLDPAGPWITLTRDDLAPVIALAG</sequence>
<organism evidence="3 4">
    <name type="scientific">Microbacterium invictum</name>
    <dbReference type="NCBI Taxonomy" id="515415"/>
    <lineage>
        <taxon>Bacteria</taxon>
        <taxon>Bacillati</taxon>
        <taxon>Actinomycetota</taxon>
        <taxon>Actinomycetes</taxon>
        <taxon>Micrococcales</taxon>
        <taxon>Microbacteriaceae</taxon>
        <taxon>Microbacterium</taxon>
    </lineage>
</organism>
<feature type="compositionally biased region" description="Low complexity" evidence="1">
    <location>
        <begin position="75"/>
        <end position="96"/>
    </location>
</feature>
<feature type="compositionally biased region" description="Low complexity" evidence="1">
    <location>
        <begin position="32"/>
        <end position="57"/>
    </location>
</feature>
<evidence type="ECO:0000259" key="2">
    <source>
        <dbReference type="Pfam" id="PF07179"/>
    </source>
</evidence>
<dbReference type="InterPro" id="IPR009839">
    <property type="entry name" value="SseB_N"/>
</dbReference>
<evidence type="ECO:0000313" key="4">
    <source>
        <dbReference type="Proteomes" id="UP000549113"/>
    </source>
</evidence>
<reference evidence="3 4" key="1">
    <citation type="submission" date="2020-08" db="EMBL/GenBank/DDBJ databases">
        <title>Sequencing the genomes of 1000 actinobacteria strains.</title>
        <authorList>
            <person name="Klenk H.-P."/>
        </authorList>
    </citation>
    <scope>NUCLEOTIDE SEQUENCE [LARGE SCALE GENOMIC DNA]</scope>
    <source>
        <strain evidence="3 4">DSM 19600</strain>
    </source>
</reference>
<evidence type="ECO:0000256" key="1">
    <source>
        <dbReference type="SAM" id="MobiDB-lite"/>
    </source>
</evidence>
<feature type="region of interest" description="Disordered" evidence="1">
    <location>
        <begin position="1"/>
        <end position="142"/>
    </location>
</feature>
<protein>
    <recommendedName>
        <fullName evidence="2">SseB protein N-terminal domain-containing protein</fullName>
    </recommendedName>
</protein>
<evidence type="ECO:0000313" key="3">
    <source>
        <dbReference type="EMBL" id="MBB4139928.1"/>
    </source>
</evidence>
<gene>
    <name evidence="3" type="ORF">BKA10_001722</name>
</gene>
<feature type="domain" description="SseB protein N-terminal" evidence="2">
    <location>
        <begin position="285"/>
        <end position="388"/>
    </location>
</feature>
<keyword evidence="4" id="KW-1185">Reference proteome</keyword>
<accession>A0AA40SPE2</accession>
<dbReference type="Pfam" id="PF07179">
    <property type="entry name" value="SseB"/>
    <property type="match status" value="2"/>
</dbReference>
<dbReference type="EMBL" id="JACIFH010000001">
    <property type="protein sequence ID" value="MBB4139928.1"/>
    <property type="molecule type" value="Genomic_DNA"/>
</dbReference>
<feature type="domain" description="SseB protein N-terminal" evidence="2">
    <location>
        <begin position="148"/>
        <end position="266"/>
    </location>
</feature>
<dbReference type="AlphaFoldDB" id="A0AA40SPE2"/>
<dbReference type="RefSeq" id="WP_183499532.1">
    <property type="nucleotide sequence ID" value="NZ_BAABCO010000005.1"/>
</dbReference>
<proteinExistence type="predicted"/>
<dbReference type="Proteomes" id="UP000549113">
    <property type="component" value="Unassembled WGS sequence"/>
</dbReference>
<comment type="caution">
    <text evidence="3">The sequence shown here is derived from an EMBL/GenBank/DDBJ whole genome shotgun (WGS) entry which is preliminary data.</text>
</comment>